<dbReference type="PANTHER" id="PTHR43272:SF32">
    <property type="entry name" value="AMP-DEPENDENT SYNTHETASE_LIGASE DOMAIN-CONTAINING PROTEIN"/>
    <property type="match status" value="1"/>
</dbReference>
<keyword evidence="9" id="KW-1185">Reference proteome</keyword>
<dbReference type="Pfam" id="PF23562">
    <property type="entry name" value="AMP-binding_C_3"/>
    <property type="match status" value="1"/>
</dbReference>
<dbReference type="PANTHER" id="PTHR43272">
    <property type="entry name" value="LONG-CHAIN-FATTY-ACID--COA LIGASE"/>
    <property type="match status" value="1"/>
</dbReference>
<dbReference type="GO" id="GO:0004467">
    <property type="term" value="F:long-chain fatty acid-CoA ligase activity"/>
    <property type="evidence" value="ECO:0007669"/>
    <property type="project" value="UniProtKB-EC"/>
</dbReference>
<evidence type="ECO:0000256" key="3">
    <source>
        <dbReference type="ARBA" id="ARBA00022832"/>
    </source>
</evidence>
<dbReference type="GO" id="GO:0005524">
    <property type="term" value="F:ATP binding"/>
    <property type="evidence" value="ECO:0007669"/>
    <property type="project" value="UniProtKB-KW"/>
</dbReference>
<keyword evidence="2" id="KW-0436">Ligase</keyword>
<dbReference type="Gene3D" id="3.40.50.12780">
    <property type="entry name" value="N-terminal domain of ligase-like"/>
    <property type="match status" value="1"/>
</dbReference>
<comment type="similarity">
    <text evidence="1">Belongs to the ATP-dependent AMP-binding enzyme family.</text>
</comment>
<comment type="caution">
    <text evidence="8">The sequence shown here is derived from an EMBL/GenBank/DDBJ whole genome shotgun (WGS) entry which is preliminary data.</text>
</comment>
<evidence type="ECO:0000256" key="2">
    <source>
        <dbReference type="ARBA" id="ARBA00022598"/>
    </source>
</evidence>
<dbReference type="EMBL" id="QJKF01000002">
    <property type="protein sequence ID" value="PXX69265.1"/>
    <property type="molecule type" value="Genomic_DNA"/>
</dbReference>
<dbReference type="InterPro" id="IPR045851">
    <property type="entry name" value="AMP-bd_C_sf"/>
</dbReference>
<dbReference type="SUPFAM" id="SSF56801">
    <property type="entry name" value="Acetyl-CoA synthetase-like"/>
    <property type="match status" value="1"/>
</dbReference>
<dbReference type="InterPro" id="IPR020845">
    <property type="entry name" value="AMP-binding_CS"/>
</dbReference>
<evidence type="ECO:0000313" key="9">
    <source>
        <dbReference type="Proteomes" id="UP000247569"/>
    </source>
</evidence>
<name>A0A318K827_9NOCA</name>
<evidence type="ECO:0000256" key="4">
    <source>
        <dbReference type="ARBA" id="ARBA00023098"/>
    </source>
</evidence>
<dbReference type="RefSeq" id="WP_040741281.1">
    <property type="nucleotide sequence ID" value="NZ_QJKF01000002.1"/>
</dbReference>
<evidence type="ECO:0000256" key="6">
    <source>
        <dbReference type="ARBA" id="ARBA00032875"/>
    </source>
</evidence>
<accession>A0A318K827</accession>
<dbReference type="Gene3D" id="3.30.300.30">
    <property type="match status" value="1"/>
</dbReference>
<dbReference type="Proteomes" id="UP000247569">
    <property type="component" value="Unassembled WGS sequence"/>
</dbReference>
<organism evidence="8 9">
    <name type="scientific">Nocardia tenerifensis</name>
    <dbReference type="NCBI Taxonomy" id="228006"/>
    <lineage>
        <taxon>Bacteria</taxon>
        <taxon>Bacillati</taxon>
        <taxon>Actinomycetota</taxon>
        <taxon>Actinomycetes</taxon>
        <taxon>Mycobacteriales</taxon>
        <taxon>Nocardiaceae</taxon>
        <taxon>Nocardia</taxon>
    </lineage>
</organism>
<reference evidence="8 9" key="1">
    <citation type="submission" date="2018-05" db="EMBL/GenBank/DDBJ databases">
        <title>Genomic Encyclopedia of Type Strains, Phase IV (KMG-IV): sequencing the most valuable type-strain genomes for metagenomic binning, comparative biology and taxonomic classification.</title>
        <authorList>
            <person name="Goeker M."/>
        </authorList>
    </citation>
    <scope>NUCLEOTIDE SEQUENCE [LARGE SCALE GENOMIC DNA]</scope>
    <source>
        <strain evidence="8 9">DSM 44704</strain>
    </source>
</reference>
<feature type="domain" description="AMP-dependent synthetase/ligase" evidence="7">
    <location>
        <begin position="26"/>
        <end position="320"/>
    </location>
</feature>
<evidence type="ECO:0000259" key="7">
    <source>
        <dbReference type="Pfam" id="PF00501"/>
    </source>
</evidence>
<dbReference type="InterPro" id="IPR042099">
    <property type="entry name" value="ANL_N_sf"/>
</dbReference>
<keyword evidence="4" id="KW-0443">Lipid metabolism</keyword>
<dbReference type="InterPro" id="IPR000873">
    <property type="entry name" value="AMP-dep_synth/lig_dom"/>
</dbReference>
<protein>
    <recommendedName>
        <fullName evidence="6">Acyl-CoA synthetase</fullName>
    </recommendedName>
</protein>
<sequence length="495" mass="53790">MRSVINRIVTTPPPAGCHATFARLGSTETIELRELSTRAANLAVALRDMGIRPGDRIGILAANCLEWVLLDLAALRCKAVTAGLEPGKFEADAALLARYDLKLLFTDQSSTAAGVRPIREIRDLAVRSTGTLPEVEYGPEEATTLKFTSGSTGVPKGLAASVGSIDSSLRAVQTMFAHGPGDHLFVFLPLSLLQQRYWVYSALCFGHDVTISTYEAAFTTMRQVRPTVVMGVPGFYETVKRHLEAQADPQVAAKELFGDRIRYLWTGSAPAGADMLRFFTSLGLPIYEGYGMNETCIVAKNHPGASRVGSVGRVVPGKEVLFDADGVISVRSEYPVARRYEYGASGPSMGVFGADGTVRTGDIGYLDDDGFLYIRGRADDVIVLANGKKVIVRPIEERMAASPAIEHCVIFCPTQNSLVAVVSPTGEPADEKAIAEHLARTNAELERDERIDRVVIAKPRFSIDNGLLSSQYKPKRRQIREQYRVEIGEKGSTHA</sequence>
<gene>
    <name evidence="8" type="ORF">DFR70_102954</name>
</gene>
<evidence type="ECO:0000256" key="1">
    <source>
        <dbReference type="ARBA" id="ARBA00006432"/>
    </source>
</evidence>
<comment type="catalytic activity">
    <reaction evidence="5">
        <text>a long-chain fatty acid + ATP + CoA = a long-chain fatty acyl-CoA + AMP + diphosphate</text>
        <dbReference type="Rhea" id="RHEA:15421"/>
        <dbReference type="ChEBI" id="CHEBI:30616"/>
        <dbReference type="ChEBI" id="CHEBI:33019"/>
        <dbReference type="ChEBI" id="CHEBI:57287"/>
        <dbReference type="ChEBI" id="CHEBI:57560"/>
        <dbReference type="ChEBI" id="CHEBI:83139"/>
        <dbReference type="ChEBI" id="CHEBI:456215"/>
        <dbReference type="EC" id="6.2.1.3"/>
    </reaction>
    <physiologicalReaction direction="left-to-right" evidence="5">
        <dbReference type="Rhea" id="RHEA:15422"/>
    </physiologicalReaction>
</comment>
<dbReference type="Pfam" id="PF00501">
    <property type="entry name" value="AMP-binding"/>
    <property type="match status" value="1"/>
</dbReference>
<dbReference type="OrthoDB" id="9766486at2"/>
<evidence type="ECO:0000313" key="8">
    <source>
        <dbReference type="EMBL" id="PXX69265.1"/>
    </source>
</evidence>
<dbReference type="AlphaFoldDB" id="A0A318K827"/>
<evidence type="ECO:0000256" key="5">
    <source>
        <dbReference type="ARBA" id="ARBA00024484"/>
    </source>
</evidence>
<dbReference type="GO" id="GO:0016020">
    <property type="term" value="C:membrane"/>
    <property type="evidence" value="ECO:0007669"/>
    <property type="project" value="TreeGrafter"/>
</dbReference>
<keyword evidence="3" id="KW-0276">Fatty acid metabolism</keyword>
<proteinExistence type="inferred from homology"/>
<dbReference type="PROSITE" id="PS00455">
    <property type="entry name" value="AMP_BINDING"/>
    <property type="match status" value="1"/>
</dbReference>